<protein>
    <submittedName>
        <fullName evidence="1">Uncharacterized protein</fullName>
    </submittedName>
</protein>
<name>A0ACC0A6Q7_CATRO</name>
<evidence type="ECO:0000313" key="2">
    <source>
        <dbReference type="Proteomes" id="UP001060085"/>
    </source>
</evidence>
<dbReference type="EMBL" id="CM044706">
    <property type="protein sequence ID" value="KAI5655940.1"/>
    <property type="molecule type" value="Genomic_DNA"/>
</dbReference>
<accession>A0ACC0A6Q7</accession>
<comment type="caution">
    <text evidence="1">The sequence shown here is derived from an EMBL/GenBank/DDBJ whole genome shotgun (WGS) entry which is preliminary data.</text>
</comment>
<reference evidence="2" key="1">
    <citation type="journal article" date="2023" name="Nat. Plants">
        <title>Single-cell RNA sequencing provides a high-resolution roadmap for understanding the multicellular compartmentation of specialized metabolism.</title>
        <authorList>
            <person name="Sun S."/>
            <person name="Shen X."/>
            <person name="Li Y."/>
            <person name="Li Y."/>
            <person name="Wang S."/>
            <person name="Li R."/>
            <person name="Zhang H."/>
            <person name="Shen G."/>
            <person name="Guo B."/>
            <person name="Wei J."/>
            <person name="Xu J."/>
            <person name="St-Pierre B."/>
            <person name="Chen S."/>
            <person name="Sun C."/>
        </authorList>
    </citation>
    <scope>NUCLEOTIDE SEQUENCE [LARGE SCALE GENOMIC DNA]</scope>
</reference>
<sequence>MVSNLNPQTKGFFLVCCSYHDNAYLCSRALHIVDQLNISATYKLLEAFFQQQDNFSGKATSNSSRVHVRDQIAKFTIDIVGSSYASAIKLGFLDYKTDQATRFAFKTLVLPLISMAGNASSIPSSTSSIISMDLFVSFYEPPQVFAFDMDRYKKVEKPRAETPIDENEIRITSLGRMRSYITYAMSLLQEKGSDEIVFKAMGRAINKTVTIVELIKRRIVGLHQITSITSTDISDTWEPLEEGLLPLQTTRHVSMITITLSKNELDASSVGYQPPIPADQVKVLTDIYYEGGDVIFDGSPTGRGRGRGGRGRGRRGYSGNGFVSAEYEDGGWDQNRSYGRGRGRGRGRSFRGRGRGGYNGPQMDAQEDMGGYNHEAPVQGRGRGRGRGPRGRGRGFRYNGPMNVAAGVLCFYLLAQMDIIEEDIVIVGAGIAGLATSLGLHRLGLRSLVLESSDSLRTTGFALMLWTNAWKALDALGIGHRLRERSLQLQGFQVASLDSGQPTSELSVAGKYAKHEIRCVQRKELLETIEKELPKGTVRYSSKVVSIEESGHLKVIQLADGCIVRTKVLIGCDGVNSMVARWLGLQKAIDTGRSAIRGFVEYPEGHQIKPKLHVHFGGGNRLGFVPCDEKSLYWFCTIHPSVPNWNQDMAQDPVRLKEFVLSKCETMPNIPKEVPDFVQRTKLDSISCAGLKLRLPWDIVMKDIARRGVCVAGDALHPMTPDIGQGGCSALEDSVVLAKCIGGSFLKLPKRVTGEEEDDAEMAATINKGMENFAKARKWRSFSLVTAAFLVGFIQESDNKIISFLSENFLSKHTASTTLKMADFDCGKLSSDHLLLAG</sequence>
<organism evidence="1 2">
    <name type="scientific">Catharanthus roseus</name>
    <name type="common">Madagascar periwinkle</name>
    <name type="synonym">Vinca rosea</name>
    <dbReference type="NCBI Taxonomy" id="4058"/>
    <lineage>
        <taxon>Eukaryota</taxon>
        <taxon>Viridiplantae</taxon>
        <taxon>Streptophyta</taxon>
        <taxon>Embryophyta</taxon>
        <taxon>Tracheophyta</taxon>
        <taxon>Spermatophyta</taxon>
        <taxon>Magnoliopsida</taxon>
        <taxon>eudicotyledons</taxon>
        <taxon>Gunneridae</taxon>
        <taxon>Pentapetalae</taxon>
        <taxon>asterids</taxon>
        <taxon>lamiids</taxon>
        <taxon>Gentianales</taxon>
        <taxon>Apocynaceae</taxon>
        <taxon>Rauvolfioideae</taxon>
        <taxon>Vinceae</taxon>
        <taxon>Catharanthinae</taxon>
        <taxon>Catharanthus</taxon>
    </lineage>
</organism>
<proteinExistence type="predicted"/>
<keyword evidence="2" id="KW-1185">Reference proteome</keyword>
<evidence type="ECO:0000313" key="1">
    <source>
        <dbReference type="EMBL" id="KAI5655940.1"/>
    </source>
</evidence>
<gene>
    <name evidence="1" type="ORF">M9H77_24733</name>
</gene>
<dbReference type="Proteomes" id="UP001060085">
    <property type="component" value="Linkage Group LG06"/>
</dbReference>